<evidence type="ECO:0000313" key="7">
    <source>
        <dbReference type="Proteomes" id="UP000237925"/>
    </source>
</evidence>
<feature type="repeat" description="TPR" evidence="3">
    <location>
        <begin position="184"/>
        <end position="217"/>
    </location>
</feature>
<dbReference type="GO" id="GO:0070206">
    <property type="term" value="P:protein trimerization"/>
    <property type="evidence" value="ECO:0007669"/>
    <property type="project" value="InterPro"/>
</dbReference>
<keyword evidence="2" id="KW-0175">Coiled coil</keyword>
<dbReference type="Gene3D" id="1.25.40.10">
    <property type="entry name" value="Tetratricopeptide repeat domain"/>
    <property type="match status" value="1"/>
</dbReference>
<dbReference type="NCBIfam" id="TIGR02795">
    <property type="entry name" value="tol_pal_ybgF"/>
    <property type="match status" value="1"/>
</dbReference>
<evidence type="ECO:0000256" key="1">
    <source>
        <dbReference type="ARBA" id="ARBA00022729"/>
    </source>
</evidence>
<comment type="similarity">
    <text evidence="2">Belongs to the CpoB family.</text>
</comment>
<keyword evidence="2" id="KW-0132">Cell division</keyword>
<keyword evidence="7" id="KW-1185">Reference proteome</keyword>
<dbReference type="Pfam" id="PF13525">
    <property type="entry name" value="YfiO"/>
    <property type="match status" value="1"/>
</dbReference>
<feature type="signal peptide" evidence="2">
    <location>
        <begin position="1"/>
        <end position="36"/>
    </location>
</feature>
<dbReference type="Proteomes" id="UP000237925">
    <property type="component" value="Chromosome"/>
</dbReference>
<dbReference type="GO" id="GO:0030288">
    <property type="term" value="C:outer membrane-bounded periplasmic space"/>
    <property type="evidence" value="ECO:0007669"/>
    <property type="project" value="UniProtKB-UniRule"/>
</dbReference>
<dbReference type="InterPro" id="IPR032519">
    <property type="entry name" value="YbgF_tri"/>
</dbReference>
<accession>A0A2R3Q7R5</accession>
<dbReference type="Gene3D" id="1.20.5.1700">
    <property type="match status" value="1"/>
</dbReference>
<dbReference type="InterPro" id="IPR034706">
    <property type="entry name" value="CpoB"/>
</dbReference>
<comment type="subcellular location">
    <subcellularLocation>
        <location evidence="2">Periplasm</location>
    </subcellularLocation>
</comment>
<keyword evidence="2" id="KW-0131">Cell cycle</keyword>
<evidence type="ECO:0000259" key="5">
    <source>
        <dbReference type="Pfam" id="PF16331"/>
    </source>
</evidence>
<dbReference type="GO" id="GO:0043093">
    <property type="term" value="P:FtsZ-dependent cytokinesis"/>
    <property type="evidence" value="ECO:0007669"/>
    <property type="project" value="UniProtKB-UniRule"/>
</dbReference>
<proteinExistence type="inferred from homology"/>
<feature type="domain" description="Outer membrane lipoprotein BamD-like" evidence="4">
    <location>
        <begin position="149"/>
        <end position="268"/>
    </location>
</feature>
<sequence precursor="true">MAASNLPQARLGRGQRVAALAAIVAAAFVWSPHSHAALFADDEARRAILELRQRVDAMTQSQQRAGERSGDEVSQLRRSLLDLQTQIESLRTEQAMLRGQNEQLMREVAELQRRQKDIVQGVDERLRQFEPVKVTVDGREFQADPAEKRDFEAALAVFRSGRFADAVPAFSAFLRQYPQSGYAPSARFWLGNAQYATRDYKEAIGNFQALLARAPDHPRAPEAALSIANCQVELKDTKAARKTLEDLIRTYPQSEAATAAKERLSRLK</sequence>
<dbReference type="InterPro" id="IPR039565">
    <property type="entry name" value="BamD-like"/>
</dbReference>
<dbReference type="PROSITE" id="PS50005">
    <property type="entry name" value="TPR"/>
    <property type="match status" value="1"/>
</dbReference>
<feature type="chain" id="PRO_5015365962" description="Cell division coordinator CpoB" evidence="2">
    <location>
        <begin position="37"/>
        <end position="268"/>
    </location>
</feature>
<dbReference type="InterPro" id="IPR011990">
    <property type="entry name" value="TPR-like_helical_dom_sf"/>
</dbReference>
<keyword evidence="3" id="KW-0802">TPR repeat</keyword>
<evidence type="ECO:0000256" key="3">
    <source>
        <dbReference type="PROSITE-ProRule" id="PRU00339"/>
    </source>
</evidence>
<gene>
    <name evidence="6" type="primary">ygbF</name>
    <name evidence="2" type="synonym">cpoB</name>
    <name evidence="6" type="ORF">C6568_00090</name>
</gene>
<keyword evidence="1 2" id="KW-0732">Signal</keyword>
<dbReference type="SUPFAM" id="SSF48452">
    <property type="entry name" value="TPR-like"/>
    <property type="match status" value="1"/>
</dbReference>
<dbReference type="InterPro" id="IPR014162">
    <property type="entry name" value="CpoB_C"/>
</dbReference>
<name>A0A2R3Q7R5_9BURK</name>
<evidence type="ECO:0000313" key="6">
    <source>
        <dbReference type="EMBL" id="AVO47832.1"/>
    </source>
</evidence>
<keyword evidence="2" id="KW-0574">Periplasm</keyword>
<comment type="function">
    <text evidence="2">Mediates coordination of peptidoglycan synthesis and outer membrane constriction during cell division.</text>
</comment>
<feature type="coiled-coil region" evidence="2">
    <location>
        <begin position="73"/>
        <end position="121"/>
    </location>
</feature>
<dbReference type="KEGG" id="mela:C6568_00090"/>
<feature type="domain" description="YbgF trimerisation" evidence="5">
    <location>
        <begin position="77"/>
        <end position="131"/>
    </location>
</feature>
<dbReference type="OrthoDB" id="8525418at2"/>
<reference evidence="6 7" key="1">
    <citation type="submission" date="2018-03" db="EMBL/GenBank/DDBJ databases">
        <title>Genome sequencing of Melaminivora sp.</title>
        <authorList>
            <person name="Kim S.-J."/>
            <person name="Heo J."/>
            <person name="Ahn J.-H."/>
            <person name="Kwon S.-W."/>
        </authorList>
    </citation>
    <scope>NUCLEOTIDE SEQUENCE [LARGE SCALE GENOMIC DNA]</scope>
    <source>
        <strain evidence="6 7">SC2-9</strain>
    </source>
</reference>
<dbReference type="RefSeq" id="WP_106682315.1">
    <property type="nucleotide sequence ID" value="NZ_CP027667.1"/>
</dbReference>
<organism evidence="6 7">
    <name type="scientific">Melaminivora suipulveris</name>
    <dbReference type="NCBI Taxonomy" id="2109913"/>
    <lineage>
        <taxon>Bacteria</taxon>
        <taxon>Pseudomonadati</taxon>
        <taxon>Pseudomonadota</taxon>
        <taxon>Betaproteobacteria</taxon>
        <taxon>Burkholderiales</taxon>
        <taxon>Comamonadaceae</taxon>
        <taxon>Melaminivora</taxon>
    </lineage>
</organism>
<dbReference type="EMBL" id="CP027667">
    <property type="protein sequence ID" value="AVO47832.1"/>
    <property type="molecule type" value="Genomic_DNA"/>
</dbReference>
<dbReference type="AlphaFoldDB" id="A0A2R3Q7R5"/>
<dbReference type="InterPro" id="IPR019734">
    <property type="entry name" value="TPR_rpt"/>
</dbReference>
<dbReference type="Pfam" id="PF16331">
    <property type="entry name" value="TolA_bind_tri"/>
    <property type="match status" value="1"/>
</dbReference>
<dbReference type="HAMAP" id="MF_02066">
    <property type="entry name" value="CpoB"/>
    <property type="match status" value="1"/>
</dbReference>
<evidence type="ECO:0000259" key="4">
    <source>
        <dbReference type="Pfam" id="PF13525"/>
    </source>
</evidence>
<evidence type="ECO:0000256" key="2">
    <source>
        <dbReference type="HAMAP-Rule" id="MF_02066"/>
    </source>
</evidence>
<protein>
    <recommendedName>
        <fullName evidence="2">Cell division coordinator CpoB</fullName>
    </recommendedName>
</protein>